<dbReference type="RefSeq" id="WP_289410451.1">
    <property type="nucleotide sequence ID" value="NZ_JAUCDY010000005.1"/>
</dbReference>
<dbReference type="InterPro" id="IPR001926">
    <property type="entry name" value="TrpB-like_PALP"/>
</dbReference>
<accession>A0ABT7SNM4</accession>
<dbReference type="Proteomes" id="UP001241056">
    <property type="component" value="Unassembled WGS sequence"/>
</dbReference>
<evidence type="ECO:0000256" key="3">
    <source>
        <dbReference type="ARBA" id="ARBA00022898"/>
    </source>
</evidence>
<dbReference type="EMBL" id="JAUCDY010000005">
    <property type="protein sequence ID" value="MDM7857790.1"/>
    <property type="molecule type" value="Genomic_DNA"/>
</dbReference>
<dbReference type="InterPro" id="IPR027278">
    <property type="entry name" value="ACCD_DCysDesulf"/>
</dbReference>
<dbReference type="Gene3D" id="3.40.50.1100">
    <property type="match status" value="2"/>
</dbReference>
<sequence>MTGVVATQIQQLLTDLLHQRLPWRNYCQTMPGMCGVDVLRTDLVHPLLSGNKALKLAGWWQRYTKGQYQKIITFGGPYSNHLHATAAFAYVLDIPLLCMVRGYATAELTPTLQECRNWGAQLQFLDRRAYAARYDLIFQQQLAEQHQALVIPEGGAGVEGELGCRSVADFAQHYDQLWLAAGSGATAQGVEQGLQQLRATTNLVVVNVVADQGALAQHWKATAARADKVRVLDGALGGFAKQTPELIALIKRYDQLGLPLDPVYTAKLVHTFEQYQLSRSASASQKILLLHSGGLQGRADRQAYT</sequence>
<dbReference type="Pfam" id="PF00291">
    <property type="entry name" value="PALP"/>
    <property type="match status" value="1"/>
</dbReference>
<dbReference type="PANTHER" id="PTHR43780:SF2">
    <property type="entry name" value="1-AMINOCYCLOPROPANE-1-CARBOXYLATE DEAMINASE-RELATED"/>
    <property type="match status" value="1"/>
</dbReference>
<name>A0ABT7SNM4_9GAMM</name>
<comment type="caution">
    <text evidence="5">The sequence shown here is derived from an EMBL/GenBank/DDBJ whole genome shotgun (WGS) entry which is preliminary data.</text>
</comment>
<evidence type="ECO:0000313" key="5">
    <source>
        <dbReference type="EMBL" id="MDM7857790.1"/>
    </source>
</evidence>
<keyword evidence="6" id="KW-1185">Reference proteome</keyword>
<dbReference type="SUPFAM" id="SSF53686">
    <property type="entry name" value="Tryptophan synthase beta subunit-like PLP-dependent enzymes"/>
    <property type="match status" value="1"/>
</dbReference>
<evidence type="ECO:0000313" key="6">
    <source>
        <dbReference type="Proteomes" id="UP001241056"/>
    </source>
</evidence>
<evidence type="ECO:0000259" key="4">
    <source>
        <dbReference type="Pfam" id="PF00291"/>
    </source>
</evidence>
<feature type="domain" description="Tryptophan synthase beta chain-like PALP" evidence="4">
    <location>
        <begin position="46"/>
        <end position="293"/>
    </location>
</feature>
<evidence type="ECO:0000256" key="1">
    <source>
        <dbReference type="ARBA" id="ARBA00001933"/>
    </source>
</evidence>
<evidence type="ECO:0000256" key="2">
    <source>
        <dbReference type="ARBA" id="ARBA00008639"/>
    </source>
</evidence>
<keyword evidence="3" id="KW-0663">Pyridoxal phosphate</keyword>
<protein>
    <submittedName>
        <fullName evidence="5">Pyridoxal-phosphate dependent enzyme</fullName>
    </submittedName>
</protein>
<comment type="cofactor">
    <cofactor evidence="1">
        <name>pyridoxal 5'-phosphate</name>
        <dbReference type="ChEBI" id="CHEBI:597326"/>
    </cofactor>
</comment>
<dbReference type="InterPro" id="IPR036052">
    <property type="entry name" value="TrpB-like_PALP_sf"/>
</dbReference>
<proteinExistence type="inferred from homology"/>
<gene>
    <name evidence="5" type="ORF">QEZ41_05795</name>
</gene>
<comment type="similarity">
    <text evidence="2">Belongs to the ACC deaminase/D-cysteine desulfhydrase family.</text>
</comment>
<dbReference type="PANTHER" id="PTHR43780">
    <property type="entry name" value="1-AMINOCYCLOPROPANE-1-CARBOXYLATE DEAMINASE-RELATED"/>
    <property type="match status" value="1"/>
</dbReference>
<organism evidence="5 6">
    <name type="scientific">Thiopseudomonas acetoxidans</name>
    <dbReference type="NCBI Taxonomy" id="3041622"/>
    <lineage>
        <taxon>Bacteria</taxon>
        <taxon>Pseudomonadati</taxon>
        <taxon>Pseudomonadota</taxon>
        <taxon>Gammaproteobacteria</taxon>
        <taxon>Pseudomonadales</taxon>
        <taxon>Pseudomonadaceae</taxon>
        <taxon>Thiopseudomonas</taxon>
    </lineage>
</organism>
<reference evidence="5 6" key="1">
    <citation type="submission" date="2023-06" db="EMBL/GenBank/DDBJ databases">
        <title>Thiopseudomonas sp. CY1220 draft genome sequence.</title>
        <authorList>
            <person name="Zhao G."/>
            <person name="An M."/>
        </authorList>
    </citation>
    <scope>NUCLEOTIDE SEQUENCE [LARGE SCALE GENOMIC DNA]</scope>
    <source>
        <strain evidence="5 6">CY1220</strain>
    </source>
</reference>
<dbReference type="PIRSF" id="PIRSF006278">
    <property type="entry name" value="ACCD_DCysDesulf"/>
    <property type="match status" value="1"/>
</dbReference>